<accession>A0A1E1W3L1</accession>
<proteinExistence type="predicted"/>
<protein>
    <submittedName>
        <fullName evidence="1">Uncharacterized protein</fullName>
    </submittedName>
</protein>
<evidence type="ECO:0000313" key="1">
    <source>
        <dbReference type="EMBL" id="JAT81563.1"/>
    </source>
</evidence>
<gene>
    <name evidence="1" type="ORF">g.16658</name>
</gene>
<dbReference type="EMBL" id="GDQN01009491">
    <property type="protein sequence ID" value="JAT81563.1"/>
    <property type="molecule type" value="Transcribed_RNA"/>
</dbReference>
<name>A0A1E1W3L1_PECGO</name>
<organism evidence="1">
    <name type="scientific">Pectinophora gossypiella</name>
    <name type="common">Cotton pink bollworm</name>
    <name type="synonym">Depressaria gossypiella</name>
    <dbReference type="NCBI Taxonomy" id="13191"/>
    <lineage>
        <taxon>Eukaryota</taxon>
        <taxon>Metazoa</taxon>
        <taxon>Ecdysozoa</taxon>
        <taxon>Arthropoda</taxon>
        <taxon>Hexapoda</taxon>
        <taxon>Insecta</taxon>
        <taxon>Pterygota</taxon>
        <taxon>Neoptera</taxon>
        <taxon>Endopterygota</taxon>
        <taxon>Lepidoptera</taxon>
        <taxon>Glossata</taxon>
        <taxon>Ditrysia</taxon>
        <taxon>Gelechioidea</taxon>
        <taxon>Gelechiidae</taxon>
        <taxon>Apatetrinae</taxon>
        <taxon>Pectinophora</taxon>
    </lineage>
</organism>
<reference evidence="1" key="1">
    <citation type="submission" date="2015-09" db="EMBL/GenBank/DDBJ databases">
        <title>De novo assembly of Pectinophora gossypiella (Pink Bollworm) gut transcriptome.</title>
        <authorList>
            <person name="Tassone E.E."/>
        </authorList>
    </citation>
    <scope>NUCLEOTIDE SEQUENCE</scope>
</reference>
<sequence length="357" mass="41022">MNKQLIEKVIKSNNESCPSFTYENPILDKNVASALSKSFVKIFNVCNQNSNVNSNLRISVLENIRRMCRVEPNDHVKTDENFTEMLLDVYQENFINSAASDSRSTEKMLDAFLLRKMNGGIQSQFNSSLNPEIIQALSNLNEDGTHCQTVFEDIIHWDTSDAKYKKVLQSMWDNNHLINTTNSQSIIDDISIKMKSDIERILLENCYVCLSSKCVIEIEDLLRADPSFVHLLQTSAKSSACFQICCSVMNHLFVETNFNHLLLSFISAFVNYVKLHSSHVTVSSLYQTHLSFIVVLLDTELNELAETTRNFYIKMTLNHLKSLHQKSETDLIMLLSHFPSWFDIYFPDECLTEIKQD</sequence>
<dbReference type="AlphaFoldDB" id="A0A1E1W3L1"/>